<protein>
    <submittedName>
        <fullName evidence="1">Uncharacterized protein n182R</fullName>
    </submittedName>
</protein>
<organismHost>
    <name type="scientific">Paramecium bursaria</name>
    <dbReference type="NCBI Taxonomy" id="74790"/>
</organismHost>
<dbReference type="Proteomes" id="UP000204095">
    <property type="component" value="Segment"/>
</dbReference>
<evidence type="ECO:0000313" key="2">
    <source>
        <dbReference type="Proteomes" id="UP000204095"/>
    </source>
</evidence>
<sequence length="119" mass="14112">MEAFSQNREIIVKVVIHPREFVHCLLSAKRKPVIDSSMIFSLWNKDSIVITWYIQKQILFKQCICPCIHHGVVFICWDELKCLFDIIKHGLAIAQFCFFKVIFLDLEQFDKFLVILCEF</sequence>
<name>A7J6N6_PBCVF</name>
<evidence type="ECO:0000313" key="1">
    <source>
        <dbReference type="EMBL" id="ABT15467.1"/>
    </source>
</evidence>
<dbReference type="KEGG" id="vg:5470033"/>
<dbReference type="RefSeq" id="YP_001425814.1">
    <property type="nucleotide sequence ID" value="NC_008603.1"/>
</dbReference>
<dbReference type="GeneID" id="5470033"/>
<organism evidence="1 2">
    <name type="scientific">Paramecium bursaria Chlorella virus FR483</name>
    <name type="common">PBCV-FR483</name>
    <dbReference type="NCBI Taxonomy" id="399781"/>
    <lineage>
        <taxon>Viruses</taxon>
        <taxon>Varidnaviria</taxon>
        <taxon>Bamfordvirae</taxon>
        <taxon>Nucleocytoviricota</taxon>
        <taxon>Megaviricetes</taxon>
        <taxon>Algavirales</taxon>
        <taxon>Phycodnaviridae</taxon>
        <taxon>Chlorovirus</taxon>
        <taxon>Chlorovirus conductrix</taxon>
        <taxon>Paramecium bursaria Chlorella virus A1</taxon>
    </lineage>
</organism>
<proteinExistence type="predicted"/>
<reference evidence="1 2" key="1">
    <citation type="journal article" date="2007" name="Virology">
        <title>Sequence and annotation of the 314-kb MT325 and the 321-kb FR483 viruses that infect Chlorella Pbi.</title>
        <authorList>
            <person name="Fitzgerald L.A."/>
            <person name="Graves M.V."/>
            <person name="Li X."/>
            <person name="Feldblyum T."/>
            <person name="Hartigan J."/>
            <person name="Van Etten J.L."/>
        </authorList>
    </citation>
    <scope>NUCLEOTIDE SEQUENCE [LARGE SCALE GENOMIC DNA]</scope>
    <source>
        <strain evidence="1 2">FR483</strain>
    </source>
</reference>
<dbReference type="EMBL" id="DQ890022">
    <property type="protein sequence ID" value="ABT15467.1"/>
    <property type="molecule type" value="Genomic_DNA"/>
</dbReference>
<gene>
    <name evidence="1" type="primary">n182R</name>
    <name evidence="1" type="ORF">FR483_n182R</name>
</gene>
<accession>A7J6N6</accession>